<dbReference type="InterPro" id="IPR018948">
    <property type="entry name" value="GTP-bd_TrmE_N"/>
</dbReference>
<dbReference type="CDD" id="cd04164">
    <property type="entry name" value="trmE"/>
    <property type="match status" value="1"/>
</dbReference>
<keyword evidence="6 7" id="KW-0342">GTP-binding</keyword>
<keyword evidence="4 7" id="KW-0460">Magnesium</keyword>
<feature type="binding site" evidence="7">
    <location>
        <begin position="251"/>
        <end position="257"/>
    </location>
    <ligand>
        <name>GTP</name>
        <dbReference type="ChEBI" id="CHEBI:37565"/>
    </ligand>
</feature>
<evidence type="ECO:0000259" key="9">
    <source>
        <dbReference type="PROSITE" id="PS51709"/>
    </source>
</evidence>
<keyword evidence="7" id="KW-0479">Metal-binding</keyword>
<dbReference type="InterPro" id="IPR031168">
    <property type="entry name" value="G_TrmE"/>
</dbReference>
<evidence type="ECO:0000256" key="4">
    <source>
        <dbReference type="ARBA" id="ARBA00022842"/>
    </source>
</evidence>
<dbReference type="Pfam" id="PF12631">
    <property type="entry name" value="MnmE_helical"/>
    <property type="match status" value="1"/>
</dbReference>
<dbReference type="GO" id="GO:0030488">
    <property type="term" value="P:tRNA methylation"/>
    <property type="evidence" value="ECO:0007669"/>
    <property type="project" value="TreeGrafter"/>
</dbReference>
<feature type="binding site" evidence="7">
    <location>
        <position position="90"/>
    </location>
    <ligand>
        <name>(6S)-5-formyl-5,6,7,8-tetrahydrofolate</name>
        <dbReference type="ChEBI" id="CHEBI:57457"/>
    </ligand>
</feature>
<keyword evidence="7" id="KW-0963">Cytoplasm</keyword>
<dbReference type="InterPro" id="IPR027417">
    <property type="entry name" value="P-loop_NTPase"/>
</dbReference>
<dbReference type="CDD" id="cd14858">
    <property type="entry name" value="TrmE_N"/>
    <property type="match status" value="1"/>
</dbReference>
<feature type="binding site" evidence="7">
    <location>
        <position position="27"/>
    </location>
    <ligand>
        <name>(6S)-5-formyl-5,6,7,8-tetrahydrofolate</name>
        <dbReference type="ChEBI" id="CHEBI:57457"/>
    </ligand>
</feature>
<accession>A0A0A7V1C7</accession>
<dbReference type="GO" id="GO:0005829">
    <property type="term" value="C:cytosol"/>
    <property type="evidence" value="ECO:0007669"/>
    <property type="project" value="TreeGrafter"/>
</dbReference>
<comment type="function">
    <text evidence="7">Exhibits a very high intrinsic GTPase hydrolysis rate. Involved in the addition of a carboxymethylaminomethyl (cmnm) group at the wobble position (U34) of certain tRNAs, forming tRNA-cmnm(5)s(2)U34.</text>
</comment>
<dbReference type="GO" id="GO:0005525">
    <property type="term" value="F:GTP binding"/>
    <property type="evidence" value="ECO:0007669"/>
    <property type="project" value="UniProtKB-UniRule"/>
</dbReference>
<protein>
    <recommendedName>
        <fullName evidence="7">tRNA modification GTPase MnmE</fullName>
        <ecNumber evidence="7">3.6.-.-</ecNumber>
    </recommendedName>
</protein>
<comment type="similarity">
    <text evidence="1 7 8">Belongs to the TRAFAC class TrmE-Era-EngA-EngB-Septin-like GTPase superfamily. TrmE GTPase family.</text>
</comment>
<feature type="binding site" evidence="7">
    <location>
        <position position="129"/>
    </location>
    <ligand>
        <name>(6S)-5-formyl-5,6,7,8-tetrahydrofolate</name>
        <dbReference type="ChEBI" id="CHEBI:57457"/>
    </ligand>
</feature>
<dbReference type="KEGG" id="bchi:OY14_00865"/>
<dbReference type="EMBL" id="CP009910">
    <property type="protein sequence ID" value="AJA90012.1"/>
    <property type="molecule type" value="Genomic_DNA"/>
</dbReference>
<dbReference type="PROSITE" id="PS51709">
    <property type="entry name" value="G_TRME"/>
    <property type="match status" value="1"/>
</dbReference>
<comment type="caution">
    <text evidence="7">Lacks conserved residue(s) required for the propagation of feature annotation.</text>
</comment>
<evidence type="ECO:0000256" key="6">
    <source>
        <dbReference type="ARBA" id="ARBA00023134"/>
    </source>
</evidence>
<dbReference type="Gene3D" id="1.20.120.430">
    <property type="entry name" value="tRNA modification GTPase MnmE domain 2"/>
    <property type="match status" value="1"/>
</dbReference>
<proteinExistence type="inferred from homology"/>
<dbReference type="GO" id="GO:0003924">
    <property type="term" value="F:GTPase activity"/>
    <property type="evidence" value="ECO:0007669"/>
    <property type="project" value="UniProtKB-UniRule"/>
</dbReference>
<evidence type="ECO:0000313" key="10">
    <source>
        <dbReference type="EMBL" id="AJA90012.1"/>
    </source>
</evidence>
<keyword evidence="5 7" id="KW-0630">Potassium</keyword>
<name>A0A0A7V1C7_9SPIR</name>
<dbReference type="GO" id="GO:0046872">
    <property type="term" value="F:metal ion binding"/>
    <property type="evidence" value="ECO:0007669"/>
    <property type="project" value="UniProtKB-KW"/>
</dbReference>
<sequence>MNKLFERDDDIVALATPFLSSALCVIRSSGDSSILKFSKIFSNHLALNSSPGNTIHYGYILDNENNCKVDEVVVCLYRAPKSFTGQDAIEVIAHGSLIGIKKIIDLFLKSGFRMAEPGEFTLRSFLAKKIDLTKAEAINEIIFAKTDKAYSLAVNKLSGALFVKIDTIKKCILNFLSAVSVYLDYEVDEHEVSIPFDLILNSKEELKKLINSYMVYEKINHGFALVLAGSVNAGKSSLFNLFLKKDRSIVSSYPGTTRDYIEASFELDGILFNLFDTAGLRDADNVVERLGIEKSNSLIKEASLVIYVIDVSSNLTRDDFSFIDSNKSNSKVLFVLNKIDLKINRATEEFVRLNVLNSSNLIMISTKNLEGIDILYDKIKALISYERVEIGYDDIIISSSRQKQLLEKAYSLIIDLLSKIDRQVNYDMLAFDAYEIINCLGEITGEVSSEDVLDNMFKNFCLGK</sequence>
<dbReference type="AlphaFoldDB" id="A0A0A7V1C7"/>
<feature type="binding site" evidence="7">
    <location>
        <begin position="276"/>
        <end position="279"/>
    </location>
    <ligand>
        <name>GTP</name>
        <dbReference type="ChEBI" id="CHEBI:37565"/>
    </ligand>
</feature>
<evidence type="ECO:0000313" key="11">
    <source>
        <dbReference type="Proteomes" id="UP000030940"/>
    </source>
</evidence>
<dbReference type="InterPro" id="IPR004520">
    <property type="entry name" value="GTPase_MnmE"/>
</dbReference>
<dbReference type="EC" id="3.6.-.-" evidence="7"/>
<feature type="binding site" evidence="7">
    <location>
        <position position="464"/>
    </location>
    <ligand>
        <name>(6S)-5-formyl-5,6,7,8-tetrahydrofolate</name>
        <dbReference type="ChEBI" id="CHEBI:57457"/>
    </ligand>
</feature>
<feature type="binding site" evidence="7">
    <location>
        <begin position="232"/>
        <end position="237"/>
    </location>
    <ligand>
        <name>GTP</name>
        <dbReference type="ChEBI" id="CHEBI:37565"/>
    </ligand>
</feature>
<dbReference type="HOGENOM" id="CLU_019624_4_1_12"/>
<reference evidence="10 11" key="1">
    <citation type="journal article" date="2015" name="Genome Announc.">
        <title>Genome Sequence of Borrelia chilensis VA1, a South American Member of the Lyme Borreliosis Group.</title>
        <authorList>
            <person name="Huang W."/>
            <person name="Ojaimi C."/>
            <person name="Fallon J.T."/>
            <person name="Travisany D."/>
            <person name="Maass A."/>
            <person name="Ivanova L."/>
            <person name="Tomova A."/>
            <person name="Gonzalez-Acuna D."/>
            <person name="Godfrey H.P."/>
            <person name="Cabello F.C."/>
        </authorList>
    </citation>
    <scope>NUCLEOTIDE SEQUENCE [LARGE SCALE GENOMIC DNA]</scope>
    <source>
        <strain evidence="10 11">VA1</strain>
    </source>
</reference>
<dbReference type="InterPro" id="IPR027368">
    <property type="entry name" value="MnmE_dom2"/>
</dbReference>
<keyword evidence="2 7" id="KW-0819">tRNA processing</keyword>
<comment type="subcellular location">
    <subcellularLocation>
        <location evidence="7">Cytoplasm</location>
    </subcellularLocation>
</comment>
<dbReference type="Pfam" id="PF01926">
    <property type="entry name" value="MMR_HSR1"/>
    <property type="match status" value="1"/>
</dbReference>
<comment type="cofactor">
    <cofactor evidence="7">
        <name>K(+)</name>
        <dbReference type="ChEBI" id="CHEBI:29103"/>
    </cofactor>
    <text evidence="7">Binds 1 potassium ion per subunit.</text>
</comment>
<organism evidence="10 11">
    <name type="scientific">Borreliella chilensis</name>
    <dbReference type="NCBI Taxonomy" id="1245910"/>
    <lineage>
        <taxon>Bacteria</taxon>
        <taxon>Pseudomonadati</taxon>
        <taxon>Spirochaetota</taxon>
        <taxon>Spirochaetia</taxon>
        <taxon>Spirochaetales</taxon>
        <taxon>Borreliaceae</taxon>
        <taxon>Borreliella</taxon>
    </lineage>
</organism>
<evidence type="ECO:0000256" key="3">
    <source>
        <dbReference type="ARBA" id="ARBA00022741"/>
    </source>
</evidence>
<evidence type="ECO:0000256" key="2">
    <source>
        <dbReference type="ARBA" id="ARBA00022694"/>
    </source>
</evidence>
<feature type="binding site" evidence="7">
    <location>
        <position position="257"/>
    </location>
    <ligand>
        <name>Mg(2+)</name>
        <dbReference type="ChEBI" id="CHEBI:18420"/>
    </ligand>
</feature>
<dbReference type="PANTHER" id="PTHR42714:SF2">
    <property type="entry name" value="TRNA MODIFICATION GTPASE GTPBP3, MITOCHONDRIAL"/>
    <property type="match status" value="1"/>
</dbReference>
<comment type="subunit">
    <text evidence="7">Homodimer. Heterotetramer of two MnmE and two MnmG subunits.</text>
</comment>
<evidence type="ECO:0000256" key="5">
    <source>
        <dbReference type="ARBA" id="ARBA00022958"/>
    </source>
</evidence>
<dbReference type="Proteomes" id="UP000030940">
    <property type="component" value="Chromosome"/>
</dbReference>
<evidence type="ECO:0000256" key="7">
    <source>
        <dbReference type="HAMAP-Rule" id="MF_00379"/>
    </source>
</evidence>
<evidence type="ECO:0000256" key="8">
    <source>
        <dbReference type="RuleBase" id="RU003313"/>
    </source>
</evidence>
<dbReference type="STRING" id="1245910.OY14_00865"/>
<dbReference type="Gene3D" id="3.30.1360.120">
    <property type="entry name" value="Probable tRNA modification gtpase trme, domain 1"/>
    <property type="match status" value="1"/>
</dbReference>
<dbReference type="InterPro" id="IPR005225">
    <property type="entry name" value="Small_GTP-bd"/>
</dbReference>
<gene>
    <name evidence="7" type="primary">mnmE</name>
    <name evidence="7" type="synonym">trmE</name>
    <name evidence="10" type="ORF">OY14_00865</name>
</gene>
<dbReference type="InterPro" id="IPR025867">
    <property type="entry name" value="MnmE_helical"/>
</dbReference>
<dbReference type="SUPFAM" id="SSF52540">
    <property type="entry name" value="P-loop containing nucleoside triphosphate hydrolases"/>
    <property type="match status" value="1"/>
</dbReference>
<keyword evidence="3 7" id="KW-0547">Nucleotide-binding</keyword>
<dbReference type="NCBIfam" id="TIGR00231">
    <property type="entry name" value="small_GTP"/>
    <property type="match status" value="1"/>
</dbReference>
<dbReference type="GO" id="GO:0002098">
    <property type="term" value="P:tRNA wobble uridine modification"/>
    <property type="evidence" value="ECO:0007669"/>
    <property type="project" value="TreeGrafter"/>
</dbReference>
<dbReference type="NCBIfam" id="TIGR00450">
    <property type="entry name" value="mnmE_trmE_thdF"/>
    <property type="match status" value="1"/>
</dbReference>
<dbReference type="Pfam" id="PF10396">
    <property type="entry name" value="TrmE_N"/>
    <property type="match status" value="1"/>
</dbReference>
<feature type="binding site" evidence="7">
    <location>
        <position position="236"/>
    </location>
    <ligand>
        <name>Mg(2+)</name>
        <dbReference type="ChEBI" id="CHEBI:18420"/>
    </ligand>
</feature>
<dbReference type="PANTHER" id="PTHR42714">
    <property type="entry name" value="TRNA MODIFICATION GTPASE GTPBP3"/>
    <property type="match status" value="1"/>
</dbReference>
<dbReference type="InterPro" id="IPR006073">
    <property type="entry name" value="GTP-bd"/>
</dbReference>
<dbReference type="HAMAP" id="MF_00379">
    <property type="entry name" value="GTPase_MnmE"/>
    <property type="match status" value="1"/>
</dbReference>
<feature type="domain" description="TrmE-type G" evidence="9">
    <location>
        <begin position="222"/>
        <end position="384"/>
    </location>
</feature>
<dbReference type="Gene3D" id="3.40.50.300">
    <property type="entry name" value="P-loop containing nucleotide triphosphate hydrolases"/>
    <property type="match status" value="1"/>
</dbReference>
<keyword evidence="11" id="KW-1185">Reference proteome</keyword>
<dbReference type="InterPro" id="IPR027266">
    <property type="entry name" value="TrmE/GcvT-like"/>
</dbReference>
<keyword evidence="7" id="KW-0378">Hydrolase</keyword>
<evidence type="ECO:0000256" key="1">
    <source>
        <dbReference type="ARBA" id="ARBA00011043"/>
    </source>
</evidence>